<dbReference type="PANTHER" id="PTHR46646">
    <property type="entry name" value="TOM1-LIKE PROTEIN 1"/>
    <property type="match status" value="1"/>
</dbReference>
<evidence type="ECO:0000313" key="6">
    <source>
        <dbReference type="Proteomes" id="UP001642360"/>
    </source>
</evidence>
<dbReference type="EMBL" id="CAUOFW020003924">
    <property type="protein sequence ID" value="CAK9162647.1"/>
    <property type="molecule type" value="Genomic_DNA"/>
</dbReference>
<dbReference type="Proteomes" id="UP001642360">
    <property type="component" value="Unassembled WGS sequence"/>
</dbReference>
<reference evidence="5 6" key="1">
    <citation type="submission" date="2024-02" db="EMBL/GenBank/DDBJ databases">
        <authorList>
            <person name="Vignale AGUSTIN F."/>
            <person name="Sosa J E."/>
            <person name="Modenutti C."/>
        </authorList>
    </citation>
    <scope>NUCLEOTIDE SEQUENCE [LARGE SCALE GENOMIC DNA]</scope>
</reference>
<keyword evidence="3" id="KW-0472">Membrane</keyword>
<evidence type="ECO:0000259" key="4">
    <source>
        <dbReference type="Pfam" id="PF03016"/>
    </source>
</evidence>
<gene>
    <name evidence="5" type="ORF">ILEXP_LOCUS31530</name>
</gene>
<protein>
    <recommendedName>
        <fullName evidence="4">Exostosin GT47 domain-containing protein</fullName>
    </recommendedName>
</protein>
<accession>A0ABC8T033</accession>
<name>A0ABC8T033_9AQUA</name>
<comment type="similarity">
    <text evidence="2">Belongs to the TOM1 family.</text>
</comment>
<dbReference type="InterPro" id="IPR044836">
    <property type="entry name" value="TOL_plant"/>
</dbReference>
<evidence type="ECO:0000313" key="5">
    <source>
        <dbReference type="EMBL" id="CAK9162647.1"/>
    </source>
</evidence>
<dbReference type="GO" id="GO:0016020">
    <property type="term" value="C:membrane"/>
    <property type="evidence" value="ECO:0007669"/>
    <property type="project" value="UniProtKB-SubCell"/>
</dbReference>
<organism evidence="5 6">
    <name type="scientific">Ilex paraguariensis</name>
    <name type="common">yerba mate</name>
    <dbReference type="NCBI Taxonomy" id="185542"/>
    <lineage>
        <taxon>Eukaryota</taxon>
        <taxon>Viridiplantae</taxon>
        <taxon>Streptophyta</taxon>
        <taxon>Embryophyta</taxon>
        <taxon>Tracheophyta</taxon>
        <taxon>Spermatophyta</taxon>
        <taxon>Magnoliopsida</taxon>
        <taxon>eudicotyledons</taxon>
        <taxon>Gunneridae</taxon>
        <taxon>Pentapetalae</taxon>
        <taxon>asterids</taxon>
        <taxon>campanulids</taxon>
        <taxon>Aquifoliales</taxon>
        <taxon>Aquifoliaceae</taxon>
        <taxon>Ilex</taxon>
    </lineage>
</organism>
<dbReference type="Gene3D" id="1.20.58.160">
    <property type="match status" value="1"/>
</dbReference>
<dbReference type="SUPFAM" id="SSF89009">
    <property type="entry name" value="GAT-like domain"/>
    <property type="match status" value="1"/>
</dbReference>
<dbReference type="Pfam" id="PF03016">
    <property type="entry name" value="Exostosin_GT47"/>
    <property type="match status" value="1"/>
</dbReference>
<comment type="caution">
    <text evidence="5">The sequence shown here is derived from an EMBL/GenBank/DDBJ whole genome shotgun (WGS) entry which is preliminary data.</text>
</comment>
<dbReference type="AlphaFoldDB" id="A0ABC8T033"/>
<dbReference type="InterPro" id="IPR040911">
    <property type="entry name" value="Exostosin_GT47"/>
</dbReference>
<comment type="subcellular location">
    <subcellularLocation>
        <location evidence="1">Membrane</location>
        <topology evidence="1">Peripheral membrane protein</topology>
    </subcellularLocation>
</comment>
<dbReference type="PANTHER" id="PTHR46646:SF1">
    <property type="entry name" value="TOM1-LIKE PROTEIN 1"/>
    <property type="match status" value="1"/>
</dbReference>
<evidence type="ECO:0000256" key="2">
    <source>
        <dbReference type="ARBA" id="ARBA00007708"/>
    </source>
</evidence>
<proteinExistence type="inferred from homology"/>
<evidence type="ECO:0000256" key="3">
    <source>
        <dbReference type="ARBA" id="ARBA00023136"/>
    </source>
</evidence>
<sequence>MSIYVMQNACQKLNLREAHCYFFVEDRREMLVSDHHIIRANDITPWKAIRGGKIRAKLVSELNGADGVVIEEGSAGETRKAVDESGMLKSIYCLCPVGDTPLSARLFDASVSGCIHVIVSDELELPFEGILDYRKFSRHFLYSHPSQPMGPEHLIWRMRIIATTRDNEALLFEALNLNDEIQKVLSKYKEMNKSSGTPQEPEPSMIPIVIEPNESFGFGKEEAMIQKPVGSHGGAPRGSNDDMIDDLDEMILGKKVGGTFEVGHDTKKQQSSLKDDLISFLVSYTDKIFGVEQKRPLMMLALVHLGVVGMKFND</sequence>
<keyword evidence="6" id="KW-1185">Reference proteome</keyword>
<feature type="domain" description="Exostosin GT47" evidence="4">
    <location>
        <begin position="50"/>
        <end position="137"/>
    </location>
</feature>
<evidence type="ECO:0000256" key="1">
    <source>
        <dbReference type="ARBA" id="ARBA00004170"/>
    </source>
</evidence>
<dbReference type="InterPro" id="IPR038425">
    <property type="entry name" value="GAT_sf"/>
</dbReference>